<evidence type="ECO:0000313" key="3">
    <source>
        <dbReference type="Proteomes" id="UP000235786"/>
    </source>
</evidence>
<dbReference type="PANTHER" id="PTHR33112">
    <property type="entry name" value="DOMAIN PROTEIN, PUTATIVE-RELATED"/>
    <property type="match status" value="1"/>
</dbReference>
<gene>
    <name evidence="2" type="ORF">L207DRAFT_502457</name>
</gene>
<keyword evidence="3" id="KW-1185">Reference proteome</keyword>
<organism evidence="2 3">
    <name type="scientific">Hyaloscypha variabilis (strain UAMH 11265 / GT02V1 / F)</name>
    <name type="common">Meliniomyces variabilis</name>
    <dbReference type="NCBI Taxonomy" id="1149755"/>
    <lineage>
        <taxon>Eukaryota</taxon>
        <taxon>Fungi</taxon>
        <taxon>Dikarya</taxon>
        <taxon>Ascomycota</taxon>
        <taxon>Pezizomycotina</taxon>
        <taxon>Leotiomycetes</taxon>
        <taxon>Helotiales</taxon>
        <taxon>Hyaloscyphaceae</taxon>
        <taxon>Hyaloscypha</taxon>
        <taxon>Hyaloscypha variabilis</taxon>
    </lineage>
</organism>
<dbReference type="Proteomes" id="UP000235786">
    <property type="component" value="Unassembled WGS sequence"/>
</dbReference>
<proteinExistence type="predicted"/>
<dbReference type="PANTHER" id="PTHR33112:SF9">
    <property type="entry name" value="HETEROKARYON INCOMPATIBILITY DOMAIN-CONTAINING PROTEIN"/>
    <property type="match status" value="1"/>
</dbReference>
<dbReference type="AlphaFoldDB" id="A0A2J6QW91"/>
<accession>A0A2J6QW91</accession>
<sequence>MLEVAQYLSEKFYGGKGSDVAKFSLHRPMLPSHEELILQRQVPKSDSYQNFSVYTLSESLKSWTSIPTMSNISGDTSSRTAFDWGASRLRDCVKSHGCGQSVPNTKLPTRILDLSPPESNDVQKLRLYEPDQEYAPYACLSHCWGPPDLQSVRLTKSEISGYKENINLDSLPNTIREAIQFVRLLDIRYLWIDSLCIIQDDEEDWEKESMLMCSIYQGSTLTISAVVSSNCSEGCYRKAPVESCGSRVPISIPGDFPDIYVRKPLLHTPFDIKGRSHVWGREDRRYGLVSSNHSIRNVTL</sequence>
<dbReference type="OrthoDB" id="3562689at2759"/>
<reference evidence="2 3" key="1">
    <citation type="submission" date="2016-04" db="EMBL/GenBank/DDBJ databases">
        <title>A degradative enzymes factory behind the ericoid mycorrhizal symbiosis.</title>
        <authorList>
            <consortium name="DOE Joint Genome Institute"/>
            <person name="Martino E."/>
            <person name="Morin E."/>
            <person name="Grelet G."/>
            <person name="Kuo A."/>
            <person name="Kohler A."/>
            <person name="Daghino S."/>
            <person name="Barry K."/>
            <person name="Choi C."/>
            <person name="Cichocki N."/>
            <person name="Clum A."/>
            <person name="Copeland A."/>
            <person name="Hainaut M."/>
            <person name="Haridas S."/>
            <person name="Labutti K."/>
            <person name="Lindquist E."/>
            <person name="Lipzen A."/>
            <person name="Khouja H.-R."/>
            <person name="Murat C."/>
            <person name="Ohm R."/>
            <person name="Olson A."/>
            <person name="Spatafora J."/>
            <person name="Veneault-Fourrey C."/>
            <person name="Henrissat B."/>
            <person name="Grigoriev I."/>
            <person name="Martin F."/>
            <person name="Perotto S."/>
        </authorList>
    </citation>
    <scope>NUCLEOTIDE SEQUENCE [LARGE SCALE GENOMIC DNA]</scope>
    <source>
        <strain evidence="2 3">F</strain>
    </source>
</reference>
<protein>
    <submittedName>
        <fullName evidence="2">HET-domain-containing protein</fullName>
    </submittedName>
</protein>
<dbReference type="EMBL" id="KZ613966">
    <property type="protein sequence ID" value="PMD30538.1"/>
    <property type="molecule type" value="Genomic_DNA"/>
</dbReference>
<dbReference type="Pfam" id="PF06985">
    <property type="entry name" value="HET"/>
    <property type="match status" value="1"/>
</dbReference>
<dbReference type="InterPro" id="IPR010730">
    <property type="entry name" value="HET"/>
</dbReference>
<feature type="domain" description="Heterokaryon incompatibility" evidence="1">
    <location>
        <begin position="137"/>
        <end position="240"/>
    </location>
</feature>
<evidence type="ECO:0000259" key="1">
    <source>
        <dbReference type="Pfam" id="PF06985"/>
    </source>
</evidence>
<dbReference type="STRING" id="1149755.A0A2J6QW91"/>
<evidence type="ECO:0000313" key="2">
    <source>
        <dbReference type="EMBL" id="PMD30538.1"/>
    </source>
</evidence>
<name>A0A2J6QW91_HYAVF</name>